<feature type="transmembrane region" description="Helical" evidence="1">
    <location>
        <begin position="215"/>
        <end position="231"/>
    </location>
</feature>
<feature type="transmembrane region" description="Helical" evidence="1">
    <location>
        <begin position="170"/>
        <end position="194"/>
    </location>
</feature>
<sequence>MQDTKRLTEGAILSGIFIVLLLLSLYVPLFISILLWFLPLPFIIYTARHGWKPGTVMFVAVLVLSVLVGGILGLPNAFLSGAGGVVAGELIRRKKEAFIVLAGSAVTYIVGIVLLYAASVLILSTDPMIVMQDAMRQSLEQAERMIVSIGQEPSEDLAMFEEMIHQMGHLAPLFIVFSGAIYALVAQGIAHVIFRRLKMDIVPFPPFREWNLPRSLLWYYLIVTILFFIVGNEQTTLAIIVWNLFPLLETLMAIQGFTVVFYYCYVKSISKALPIILVIVGFLLPIIHLLARLLGIIDLGFHLKKRLESDLK</sequence>
<dbReference type="PANTHER" id="PTHR41324">
    <property type="entry name" value="MEMBRANE PROTEIN-RELATED"/>
    <property type="match status" value="1"/>
</dbReference>
<organism evidence="2 3">
    <name type="scientific">Aliibacillus thermotolerans</name>
    <dbReference type="NCBI Taxonomy" id="1834418"/>
    <lineage>
        <taxon>Bacteria</taxon>
        <taxon>Bacillati</taxon>
        <taxon>Bacillota</taxon>
        <taxon>Bacilli</taxon>
        <taxon>Bacillales</taxon>
        <taxon>Bacillaceae</taxon>
        <taxon>Aliibacillus</taxon>
    </lineage>
</organism>
<gene>
    <name evidence="2" type="ORF">ACFPTR_08025</name>
</gene>
<dbReference type="EMBL" id="JBHSPF010000036">
    <property type="protein sequence ID" value="MFC5628822.1"/>
    <property type="molecule type" value="Genomic_DNA"/>
</dbReference>
<feature type="transmembrane region" description="Helical" evidence="1">
    <location>
        <begin position="98"/>
        <end position="123"/>
    </location>
</feature>
<comment type="caution">
    <text evidence="2">The sequence shown here is derived from an EMBL/GenBank/DDBJ whole genome shotgun (WGS) entry which is preliminary data.</text>
</comment>
<protein>
    <submittedName>
        <fullName evidence="2">YybS family protein</fullName>
    </submittedName>
</protein>
<feature type="transmembrane region" description="Helical" evidence="1">
    <location>
        <begin position="237"/>
        <end position="263"/>
    </location>
</feature>
<reference evidence="3" key="1">
    <citation type="journal article" date="2019" name="Int. J. Syst. Evol. Microbiol.">
        <title>The Global Catalogue of Microorganisms (GCM) 10K type strain sequencing project: providing services to taxonomists for standard genome sequencing and annotation.</title>
        <authorList>
            <consortium name="The Broad Institute Genomics Platform"/>
            <consortium name="The Broad Institute Genome Sequencing Center for Infectious Disease"/>
            <person name="Wu L."/>
            <person name="Ma J."/>
        </authorList>
    </citation>
    <scope>NUCLEOTIDE SEQUENCE [LARGE SCALE GENOMIC DNA]</scope>
    <source>
        <strain evidence="3">CGMCC 1.15790</strain>
    </source>
</reference>
<keyword evidence="1" id="KW-0472">Membrane</keyword>
<dbReference type="InterPro" id="IPR018710">
    <property type="entry name" value="DUF2232"/>
</dbReference>
<proteinExistence type="predicted"/>
<dbReference type="RefSeq" id="WP_270896531.1">
    <property type="nucleotide sequence ID" value="NZ_JBHSPF010000036.1"/>
</dbReference>
<evidence type="ECO:0000313" key="3">
    <source>
        <dbReference type="Proteomes" id="UP001596143"/>
    </source>
</evidence>
<dbReference type="Proteomes" id="UP001596143">
    <property type="component" value="Unassembled WGS sequence"/>
</dbReference>
<keyword evidence="1" id="KW-0812">Transmembrane</keyword>
<dbReference type="Pfam" id="PF09991">
    <property type="entry name" value="DUF2232"/>
    <property type="match status" value="1"/>
</dbReference>
<evidence type="ECO:0000256" key="1">
    <source>
        <dbReference type="SAM" id="Phobius"/>
    </source>
</evidence>
<feature type="transmembrane region" description="Helical" evidence="1">
    <location>
        <begin position="58"/>
        <end position="86"/>
    </location>
</feature>
<name>A0ABW0U5N8_9BACI</name>
<keyword evidence="3" id="KW-1185">Reference proteome</keyword>
<keyword evidence="1" id="KW-1133">Transmembrane helix</keyword>
<feature type="transmembrane region" description="Helical" evidence="1">
    <location>
        <begin position="12"/>
        <end position="38"/>
    </location>
</feature>
<feature type="transmembrane region" description="Helical" evidence="1">
    <location>
        <begin position="275"/>
        <end position="297"/>
    </location>
</feature>
<accession>A0ABW0U5N8</accession>
<dbReference type="PANTHER" id="PTHR41324:SF1">
    <property type="entry name" value="DUF2232 DOMAIN-CONTAINING PROTEIN"/>
    <property type="match status" value="1"/>
</dbReference>
<evidence type="ECO:0000313" key="2">
    <source>
        <dbReference type="EMBL" id="MFC5628822.1"/>
    </source>
</evidence>